<accession>A0A392RW95</accession>
<sequence>FAHVVDNFVKTVQEKMIEERGLVGLNKMKEIFERCNRKRLTLIPHYDLRVEEIVVNEVLSAFNLFEEEFVKAEEEKKRRKEAEEKRQQEEEEKLKRLFELATQEDKGQTSAYEHDPLLLIV</sequence>
<reference evidence="2 3" key="1">
    <citation type="journal article" date="2018" name="Front. Plant Sci.">
        <title>Red Clover (Trifolium pratense) and Zigzag Clover (T. medium) - A Picture of Genomic Similarities and Differences.</title>
        <authorList>
            <person name="Dluhosova J."/>
            <person name="Istvanek J."/>
            <person name="Nedelnik J."/>
            <person name="Repkova J."/>
        </authorList>
    </citation>
    <scope>NUCLEOTIDE SEQUENCE [LARGE SCALE GENOMIC DNA]</scope>
    <source>
        <strain evidence="3">cv. 10/8</strain>
        <tissue evidence="2">Leaf</tissue>
    </source>
</reference>
<dbReference type="AlphaFoldDB" id="A0A392RW95"/>
<evidence type="ECO:0000256" key="1">
    <source>
        <dbReference type="SAM" id="MobiDB-lite"/>
    </source>
</evidence>
<protein>
    <submittedName>
        <fullName evidence="2">Uncharacterized protein</fullName>
    </submittedName>
</protein>
<evidence type="ECO:0000313" key="3">
    <source>
        <dbReference type="Proteomes" id="UP000265520"/>
    </source>
</evidence>
<comment type="caution">
    <text evidence="2">The sequence shown here is derived from an EMBL/GenBank/DDBJ whole genome shotgun (WGS) entry which is preliminary data.</text>
</comment>
<dbReference type="Proteomes" id="UP000265520">
    <property type="component" value="Unassembled WGS sequence"/>
</dbReference>
<feature type="non-terminal residue" evidence="2">
    <location>
        <position position="1"/>
    </location>
</feature>
<feature type="region of interest" description="Disordered" evidence="1">
    <location>
        <begin position="73"/>
        <end position="92"/>
    </location>
</feature>
<evidence type="ECO:0000313" key="2">
    <source>
        <dbReference type="EMBL" id="MCI39875.1"/>
    </source>
</evidence>
<organism evidence="2 3">
    <name type="scientific">Trifolium medium</name>
    <dbReference type="NCBI Taxonomy" id="97028"/>
    <lineage>
        <taxon>Eukaryota</taxon>
        <taxon>Viridiplantae</taxon>
        <taxon>Streptophyta</taxon>
        <taxon>Embryophyta</taxon>
        <taxon>Tracheophyta</taxon>
        <taxon>Spermatophyta</taxon>
        <taxon>Magnoliopsida</taxon>
        <taxon>eudicotyledons</taxon>
        <taxon>Gunneridae</taxon>
        <taxon>Pentapetalae</taxon>
        <taxon>rosids</taxon>
        <taxon>fabids</taxon>
        <taxon>Fabales</taxon>
        <taxon>Fabaceae</taxon>
        <taxon>Papilionoideae</taxon>
        <taxon>50 kb inversion clade</taxon>
        <taxon>NPAAA clade</taxon>
        <taxon>Hologalegina</taxon>
        <taxon>IRL clade</taxon>
        <taxon>Trifolieae</taxon>
        <taxon>Trifolium</taxon>
    </lineage>
</organism>
<proteinExistence type="predicted"/>
<name>A0A392RW95_9FABA</name>
<feature type="non-terminal residue" evidence="2">
    <location>
        <position position="121"/>
    </location>
</feature>
<dbReference type="EMBL" id="LXQA010272902">
    <property type="protein sequence ID" value="MCI39875.1"/>
    <property type="molecule type" value="Genomic_DNA"/>
</dbReference>
<keyword evidence="3" id="KW-1185">Reference proteome</keyword>